<dbReference type="OrthoDB" id="10511698at2759"/>
<comment type="caution">
    <text evidence="3">The sequence shown here is derived from an EMBL/GenBank/DDBJ whole genome shotgun (WGS) entry which is preliminary data.</text>
</comment>
<reference evidence="4" key="1">
    <citation type="journal article" date="2023" name="Commun. Biol.">
        <title>Genome analysis of Parmales, the sister group of diatoms, reveals the evolutionary specialization of diatoms from phago-mixotrophs to photoautotrophs.</title>
        <authorList>
            <person name="Ban H."/>
            <person name="Sato S."/>
            <person name="Yoshikawa S."/>
            <person name="Yamada K."/>
            <person name="Nakamura Y."/>
            <person name="Ichinomiya M."/>
            <person name="Sato N."/>
            <person name="Blanc-Mathieu R."/>
            <person name="Endo H."/>
            <person name="Kuwata A."/>
            <person name="Ogata H."/>
        </authorList>
    </citation>
    <scope>NUCLEOTIDE SEQUENCE [LARGE SCALE GENOMIC DNA]</scope>
    <source>
        <strain evidence="4">NIES 3700</strain>
    </source>
</reference>
<dbReference type="Proteomes" id="UP001165122">
    <property type="component" value="Unassembled WGS sequence"/>
</dbReference>
<dbReference type="EMBL" id="BRXW01000119">
    <property type="protein sequence ID" value="GMI08124.1"/>
    <property type="molecule type" value="Genomic_DNA"/>
</dbReference>
<feature type="transmembrane region" description="Helical" evidence="2">
    <location>
        <begin position="38"/>
        <end position="58"/>
    </location>
</feature>
<keyword evidence="2" id="KW-1133">Transmembrane helix</keyword>
<gene>
    <name evidence="3" type="ORF">TrLO_g14303</name>
</gene>
<feature type="transmembrane region" description="Helical" evidence="2">
    <location>
        <begin position="12"/>
        <end position="32"/>
    </location>
</feature>
<evidence type="ECO:0000256" key="1">
    <source>
        <dbReference type="SAM" id="MobiDB-lite"/>
    </source>
</evidence>
<accession>A0A9W7F9G4</accession>
<feature type="region of interest" description="Disordered" evidence="1">
    <location>
        <begin position="285"/>
        <end position="313"/>
    </location>
</feature>
<sequence>MLLWCILQTPSTGGWVPLVFMASVVTAAIWTLDPSDTGVNVGYIVGGVIIVSCLIITMKPPFRDSWEIIPEFLSQNDKLKKYSYDNGKSVRIQEFMTYYNNHKYNSAFQKGLTDKMLEYYVQEDVATFRLLKHTKSLLQKYLPLLDQLSSRQGRDTIHGLQLSASYVSQVVHSATTTVDALLWRALRESREARRHKNILKASKKEKVLNKRRSSVANAVVPVNGVEVQEEENDNQHRRREKAMEEEDFIFERKSSQDKEGVVREVVESRKEEVERLEKRKEELLGAHGDLVGGGGEEVKKREKVSRTLNADVT</sequence>
<keyword evidence="2" id="KW-0472">Membrane</keyword>
<evidence type="ECO:0000313" key="4">
    <source>
        <dbReference type="Proteomes" id="UP001165122"/>
    </source>
</evidence>
<evidence type="ECO:0000313" key="3">
    <source>
        <dbReference type="EMBL" id="GMI08124.1"/>
    </source>
</evidence>
<protein>
    <submittedName>
        <fullName evidence="3">Uncharacterized protein</fullName>
    </submittedName>
</protein>
<name>A0A9W7F9G4_9STRA</name>
<organism evidence="3 4">
    <name type="scientific">Triparma laevis f. longispina</name>
    <dbReference type="NCBI Taxonomy" id="1714387"/>
    <lineage>
        <taxon>Eukaryota</taxon>
        <taxon>Sar</taxon>
        <taxon>Stramenopiles</taxon>
        <taxon>Ochrophyta</taxon>
        <taxon>Bolidophyceae</taxon>
        <taxon>Parmales</taxon>
        <taxon>Triparmaceae</taxon>
        <taxon>Triparma</taxon>
    </lineage>
</organism>
<dbReference type="AlphaFoldDB" id="A0A9W7F9G4"/>
<keyword evidence="4" id="KW-1185">Reference proteome</keyword>
<evidence type="ECO:0000256" key="2">
    <source>
        <dbReference type="SAM" id="Phobius"/>
    </source>
</evidence>
<proteinExistence type="predicted"/>
<keyword evidence="2" id="KW-0812">Transmembrane</keyword>